<feature type="non-terminal residue" evidence="1">
    <location>
        <position position="86"/>
    </location>
</feature>
<accession>A0ABD2Q025</accession>
<dbReference type="AlphaFoldDB" id="A0ABD2Q025"/>
<reference evidence="1 2" key="1">
    <citation type="submission" date="2024-11" db="EMBL/GenBank/DDBJ databases">
        <title>Adaptive evolution of stress response genes in parasites aligns with host niche diversity.</title>
        <authorList>
            <person name="Hahn C."/>
            <person name="Resl P."/>
        </authorList>
    </citation>
    <scope>NUCLEOTIDE SEQUENCE [LARGE SCALE GENOMIC DNA]</scope>
    <source>
        <strain evidence="1">EGGRZ-B1_66</strain>
        <tissue evidence="1">Body</tissue>
    </source>
</reference>
<evidence type="ECO:0000313" key="2">
    <source>
        <dbReference type="Proteomes" id="UP001626550"/>
    </source>
</evidence>
<dbReference type="Proteomes" id="UP001626550">
    <property type="component" value="Unassembled WGS sequence"/>
</dbReference>
<keyword evidence="2" id="KW-1185">Reference proteome</keyword>
<name>A0ABD2Q025_9PLAT</name>
<protein>
    <submittedName>
        <fullName evidence="1">Uncharacterized protein</fullName>
    </submittedName>
</protein>
<gene>
    <name evidence="1" type="ORF">Ciccas_009342</name>
</gene>
<dbReference type="EMBL" id="JBJKFK010001876">
    <property type="protein sequence ID" value="KAL3312071.1"/>
    <property type="molecule type" value="Genomic_DNA"/>
</dbReference>
<comment type="caution">
    <text evidence="1">The sequence shown here is derived from an EMBL/GenBank/DDBJ whole genome shotgun (WGS) entry which is preliminary data.</text>
</comment>
<sequence length="86" mass="9710">MFPKPEEEKYDDIVEVLKKIKKRNPSGKVENLLTLRIGEDEPIESFHMRVKASLTDLTEVELQVGLTISLMPTGIKESLGKVKTEA</sequence>
<proteinExistence type="predicted"/>
<evidence type="ECO:0000313" key="1">
    <source>
        <dbReference type="EMBL" id="KAL3312071.1"/>
    </source>
</evidence>
<organism evidence="1 2">
    <name type="scientific">Cichlidogyrus casuarinus</name>
    <dbReference type="NCBI Taxonomy" id="1844966"/>
    <lineage>
        <taxon>Eukaryota</taxon>
        <taxon>Metazoa</taxon>
        <taxon>Spiralia</taxon>
        <taxon>Lophotrochozoa</taxon>
        <taxon>Platyhelminthes</taxon>
        <taxon>Monogenea</taxon>
        <taxon>Monopisthocotylea</taxon>
        <taxon>Dactylogyridea</taxon>
        <taxon>Ancyrocephalidae</taxon>
        <taxon>Cichlidogyrus</taxon>
    </lineage>
</organism>